<dbReference type="Proteomes" id="UP000005408">
    <property type="component" value="Unassembled WGS sequence"/>
</dbReference>
<dbReference type="InterPro" id="IPR050122">
    <property type="entry name" value="RTK"/>
</dbReference>
<accession>A0A8W8JNR4</accession>
<dbReference type="Gene3D" id="1.10.510.10">
    <property type="entry name" value="Transferase(Phosphotransferase) domain 1"/>
    <property type="match status" value="1"/>
</dbReference>
<evidence type="ECO:0000313" key="2">
    <source>
        <dbReference type="EnsemblMetazoa" id="G20268.1:cds"/>
    </source>
</evidence>
<evidence type="ECO:0000259" key="1">
    <source>
        <dbReference type="PROSITE" id="PS50011"/>
    </source>
</evidence>
<dbReference type="EnsemblMetazoa" id="G20268.1">
    <property type="protein sequence ID" value="G20268.1:cds"/>
    <property type="gene ID" value="G20268"/>
</dbReference>
<feature type="domain" description="Protein kinase" evidence="1">
    <location>
        <begin position="1"/>
        <end position="155"/>
    </location>
</feature>
<proteinExistence type="predicted"/>
<dbReference type="InterPro" id="IPR008266">
    <property type="entry name" value="Tyr_kinase_AS"/>
</dbReference>
<dbReference type="PANTHER" id="PTHR24416:SF621">
    <property type="entry name" value="TYROSINE KINASE RECEPTOR CAD96CA"/>
    <property type="match status" value="1"/>
</dbReference>
<evidence type="ECO:0000313" key="3">
    <source>
        <dbReference type="Proteomes" id="UP000005408"/>
    </source>
</evidence>
<protein>
    <recommendedName>
        <fullName evidence="1">Protein kinase domain-containing protein</fullName>
    </recommendedName>
</protein>
<dbReference type="InterPro" id="IPR001245">
    <property type="entry name" value="Ser-Thr/Tyr_kinase_cat_dom"/>
</dbReference>
<dbReference type="GO" id="GO:0005886">
    <property type="term" value="C:plasma membrane"/>
    <property type="evidence" value="ECO:0007669"/>
    <property type="project" value="TreeGrafter"/>
</dbReference>
<dbReference type="GO" id="GO:0005524">
    <property type="term" value="F:ATP binding"/>
    <property type="evidence" value="ECO:0007669"/>
    <property type="project" value="InterPro"/>
</dbReference>
<keyword evidence="3" id="KW-1185">Reference proteome</keyword>
<reference evidence="2" key="1">
    <citation type="submission" date="2022-08" db="UniProtKB">
        <authorList>
            <consortium name="EnsemblMetazoa"/>
        </authorList>
    </citation>
    <scope>IDENTIFICATION</scope>
    <source>
        <strain evidence="2">05x7-T-G4-1.051#20</strain>
    </source>
</reference>
<name>A0A8W8JNR4_MAGGI</name>
<dbReference type="PROSITE" id="PS50011">
    <property type="entry name" value="PROTEIN_KINASE_DOM"/>
    <property type="match status" value="1"/>
</dbReference>
<dbReference type="Pfam" id="PF07714">
    <property type="entry name" value="PK_Tyr_Ser-Thr"/>
    <property type="match status" value="1"/>
</dbReference>
<dbReference type="PROSITE" id="PS00109">
    <property type="entry name" value="PROTEIN_KINASE_TYR"/>
    <property type="match status" value="1"/>
</dbReference>
<dbReference type="GO" id="GO:0004714">
    <property type="term" value="F:transmembrane receptor protein tyrosine kinase activity"/>
    <property type="evidence" value="ECO:0007669"/>
    <property type="project" value="TreeGrafter"/>
</dbReference>
<organism evidence="2 3">
    <name type="scientific">Magallana gigas</name>
    <name type="common">Pacific oyster</name>
    <name type="synonym">Crassostrea gigas</name>
    <dbReference type="NCBI Taxonomy" id="29159"/>
    <lineage>
        <taxon>Eukaryota</taxon>
        <taxon>Metazoa</taxon>
        <taxon>Spiralia</taxon>
        <taxon>Lophotrochozoa</taxon>
        <taxon>Mollusca</taxon>
        <taxon>Bivalvia</taxon>
        <taxon>Autobranchia</taxon>
        <taxon>Pteriomorphia</taxon>
        <taxon>Ostreida</taxon>
        <taxon>Ostreoidea</taxon>
        <taxon>Ostreidae</taxon>
        <taxon>Magallana</taxon>
    </lineage>
</organism>
<dbReference type="GO" id="GO:0007169">
    <property type="term" value="P:cell surface receptor protein tyrosine kinase signaling pathway"/>
    <property type="evidence" value="ECO:0007669"/>
    <property type="project" value="TreeGrafter"/>
</dbReference>
<dbReference type="InterPro" id="IPR000719">
    <property type="entry name" value="Prot_kinase_dom"/>
</dbReference>
<dbReference type="PANTHER" id="PTHR24416">
    <property type="entry name" value="TYROSINE-PROTEIN KINASE RECEPTOR"/>
    <property type="match status" value="1"/>
</dbReference>
<dbReference type="InterPro" id="IPR011009">
    <property type="entry name" value="Kinase-like_dom_sf"/>
</dbReference>
<dbReference type="GO" id="GO:0043235">
    <property type="term" value="C:receptor complex"/>
    <property type="evidence" value="ECO:0007669"/>
    <property type="project" value="TreeGrafter"/>
</dbReference>
<dbReference type="PRINTS" id="PR00109">
    <property type="entry name" value="TYRKINASE"/>
</dbReference>
<dbReference type="SUPFAM" id="SSF56112">
    <property type="entry name" value="Protein kinase-like (PK-like)"/>
    <property type="match status" value="1"/>
</dbReference>
<sequence length="159" mass="18764">MCYDVSKGLKYLHRQKFIHSDVAARNCLVTGGGTVKIYDFWMTRKGEEYQLQQDQKMQLQIKWTAPETLKSGKLTLLSDVWGFGILMWEIFSSGKCPYPQFTDVETKEKVSKGYRMEFPENTPKYCCNLMRNCWEVNSARRHHFKDIVKKFETLIKTQK</sequence>
<dbReference type="AlphaFoldDB" id="A0A8W8JNR4"/>